<dbReference type="FunFam" id="3.40.50.720:FF:000031">
    <property type="entry name" value="Glutamyl-tRNA reductase"/>
    <property type="match status" value="1"/>
</dbReference>
<evidence type="ECO:0000256" key="13">
    <source>
        <dbReference type="PIRSR" id="PIRSR000445-4"/>
    </source>
</evidence>
<dbReference type="Pfam" id="PF01488">
    <property type="entry name" value="Shikimate_DH"/>
    <property type="match status" value="1"/>
</dbReference>
<keyword evidence="5 9" id="KW-0560">Oxidoreductase</keyword>
<evidence type="ECO:0000256" key="10">
    <source>
        <dbReference type="PIRSR" id="PIRSR000445-1"/>
    </source>
</evidence>
<dbReference type="Pfam" id="PF00745">
    <property type="entry name" value="GlutR_dimer"/>
    <property type="match status" value="1"/>
</dbReference>
<dbReference type="InterPro" id="IPR000343">
    <property type="entry name" value="4pyrrol_synth_GluRdtase"/>
</dbReference>
<dbReference type="EC" id="1.2.1.70" evidence="3 9"/>
<dbReference type="InterPro" id="IPR015895">
    <property type="entry name" value="4pyrrol_synth_GluRdtase_N"/>
</dbReference>
<feature type="site" description="Important for activity" evidence="9 13">
    <location>
        <position position="100"/>
    </location>
</feature>
<accession>A0A432XBR3</accession>
<dbReference type="EMBL" id="PIPT01000010">
    <property type="protein sequence ID" value="RUO46198.1"/>
    <property type="molecule type" value="Genomic_DNA"/>
</dbReference>
<evidence type="ECO:0000259" key="17">
    <source>
        <dbReference type="Pfam" id="PF05201"/>
    </source>
</evidence>
<gene>
    <name evidence="9" type="primary">hemA</name>
    <name evidence="18" type="ORF">CWE21_11965</name>
</gene>
<evidence type="ECO:0000256" key="7">
    <source>
        <dbReference type="ARBA" id="ARBA00047464"/>
    </source>
</evidence>
<comment type="function">
    <text evidence="9">Catalyzes the NADPH-dependent reduction of glutamyl-tRNA(Glu) to glutamate 1-semialdehyde (GSA).</text>
</comment>
<dbReference type="InterPro" id="IPR015896">
    <property type="entry name" value="4pyrrol_synth_GluRdtase_dimer"/>
</dbReference>
<dbReference type="Gene3D" id="3.30.460.30">
    <property type="entry name" value="Glutamyl-tRNA reductase, N-terminal domain"/>
    <property type="match status" value="1"/>
</dbReference>
<dbReference type="RefSeq" id="WP_126834677.1">
    <property type="nucleotide sequence ID" value="NZ_PIPT01000010.1"/>
</dbReference>
<feature type="binding site" evidence="9 11">
    <location>
        <position position="110"/>
    </location>
    <ligand>
        <name>substrate</name>
    </ligand>
</feature>
<name>A0A432XBR3_9GAMM</name>
<evidence type="ECO:0000256" key="2">
    <source>
        <dbReference type="ARBA" id="ARBA00005916"/>
    </source>
</evidence>
<evidence type="ECO:0000313" key="19">
    <source>
        <dbReference type="Proteomes" id="UP000286678"/>
    </source>
</evidence>
<dbReference type="SUPFAM" id="SSF51735">
    <property type="entry name" value="NAD(P)-binding Rossmann-fold domains"/>
    <property type="match status" value="1"/>
</dbReference>
<comment type="subunit">
    <text evidence="9">Homodimer.</text>
</comment>
<evidence type="ECO:0000259" key="15">
    <source>
        <dbReference type="Pfam" id="PF00745"/>
    </source>
</evidence>
<dbReference type="Gene3D" id="3.40.50.720">
    <property type="entry name" value="NAD(P)-binding Rossmann-like Domain"/>
    <property type="match status" value="1"/>
</dbReference>
<dbReference type="PANTHER" id="PTHR43013">
    <property type="entry name" value="GLUTAMYL-TRNA REDUCTASE"/>
    <property type="match status" value="1"/>
</dbReference>
<comment type="domain">
    <text evidence="9">Possesses an unusual extended V-shaped dimeric structure with each monomer consisting of three distinct domains arranged along a curved 'spinal' alpha-helix. The N-terminal catalytic domain specifically recognizes the glutamate moiety of the substrate. The second domain is the NADPH-binding domain, and the third C-terminal domain is responsible for dimerization.</text>
</comment>
<feature type="binding site" evidence="9 11">
    <location>
        <begin position="49"/>
        <end position="52"/>
    </location>
    <ligand>
        <name>substrate</name>
    </ligand>
</feature>
<evidence type="ECO:0000256" key="5">
    <source>
        <dbReference type="ARBA" id="ARBA00023002"/>
    </source>
</evidence>
<evidence type="ECO:0000256" key="8">
    <source>
        <dbReference type="ARBA" id="ARBA00068659"/>
    </source>
</evidence>
<evidence type="ECO:0000256" key="1">
    <source>
        <dbReference type="ARBA" id="ARBA00005059"/>
    </source>
</evidence>
<dbReference type="NCBIfam" id="TIGR01035">
    <property type="entry name" value="hemA"/>
    <property type="match status" value="1"/>
</dbReference>
<evidence type="ECO:0000256" key="4">
    <source>
        <dbReference type="ARBA" id="ARBA00022857"/>
    </source>
</evidence>
<evidence type="ECO:0000256" key="14">
    <source>
        <dbReference type="RuleBase" id="RU000584"/>
    </source>
</evidence>
<feature type="binding site" evidence="9 11">
    <location>
        <begin position="115"/>
        <end position="117"/>
    </location>
    <ligand>
        <name>substrate</name>
    </ligand>
</feature>
<evidence type="ECO:0000256" key="12">
    <source>
        <dbReference type="PIRSR" id="PIRSR000445-3"/>
    </source>
</evidence>
<protein>
    <recommendedName>
        <fullName evidence="8 9">Glutamyl-tRNA reductase</fullName>
        <shortName evidence="9">GluTR</shortName>
        <ecNumber evidence="3 9">1.2.1.70</ecNumber>
    </recommendedName>
</protein>
<comment type="miscellaneous">
    <text evidence="9">During catalysis, the active site Cys acts as a nucleophile attacking the alpha-carbonyl group of tRNA-bound glutamate with the formation of a thioester intermediate between enzyme and glutamate, and the concomitant release of tRNA(Glu). The thioester intermediate is finally reduced by direct hydride transfer from NADPH, to form the product GSA.</text>
</comment>
<feature type="domain" description="Quinate/shikimate 5-dehydrogenase/glutamyl-tRNA reductase" evidence="16">
    <location>
        <begin position="173"/>
        <end position="307"/>
    </location>
</feature>
<dbReference type="GO" id="GO:0050661">
    <property type="term" value="F:NADP binding"/>
    <property type="evidence" value="ECO:0007669"/>
    <property type="project" value="InterPro"/>
</dbReference>
<dbReference type="CDD" id="cd05213">
    <property type="entry name" value="NAD_bind_Glutamyl_tRNA_reduct"/>
    <property type="match status" value="1"/>
</dbReference>
<dbReference type="SUPFAM" id="SSF69075">
    <property type="entry name" value="Glutamyl tRNA-reductase dimerization domain"/>
    <property type="match status" value="1"/>
</dbReference>
<feature type="domain" description="Tetrapyrrole biosynthesis glutamyl-tRNA reductase dimerisation" evidence="15">
    <location>
        <begin position="321"/>
        <end position="417"/>
    </location>
</feature>
<comment type="caution">
    <text evidence="18">The sequence shown here is derived from an EMBL/GenBank/DDBJ whole genome shotgun (WGS) entry which is preliminary data.</text>
</comment>
<dbReference type="GO" id="GO:0019353">
    <property type="term" value="P:protoporphyrinogen IX biosynthetic process from glutamate"/>
    <property type="evidence" value="ECO:0007669"/>
    <property type="project" value="TreeGrafter"/>
</dbReference>
<dbReference type="PIRSF" id="PIRSF000445">
    <property type="entry name" value="4pyrrol_synth_GluRdtase"/>
    <property type="match status" value="1"/>
</dbReference>
<dbReference type="OrthoDB" id="110209at2"/>
<evidence type="ECO:0000256" key="9">
    <source>
        <dbReference type="HAMAP-Rule" id="MF_00087"/>
    </source>
</evidence>
<dbReference type="InterPro" id="IPR018214">
    <property type="entry name" value="GluRdtase_CS"/>
</dbReference>
<comment type="catalytic activity">
    <reaction evidence="7 9 14">
        <text>(S)-4-amino-5-oxopentanoate + tRNA(Glu) + NADP(+) = L-glutamyl-tRNA(Glu) + NADPH + H(+)</text>
        <dbReference type="Rhea" id="RHEA:12344"/>
        <dbReference type="Rhea" id="RHEA-COMP:9663"/>
        <dbReference type="Rhea" id="RHEA-COMP:9680"/>
        <dbReference type="ChEBI" id="CHEBI:15378"/>
        <dbReference type="ChEBI" id="CHEBI:57501"/>
        <dbReference type="ChEBI" id="CHEBI:57783"/>
        <dbReference type="ChEBI" id="CHEBI:58349"/>
        <dbReference type="ChEBI" id="CHEBI:78442"/>
        <dbReference type="ChEBI" id="CHEBI:78520"/>
        <dbReference type="EC" id="1.2.1.70"/>
    </reaction>
</comment>
<dbReference type="InterPro" id="IPR036453">
    <property type="entry name" value="GluRdtase_dimer_dom_sf"/>
</dbReference>
<evidence type="ECO:0000256" key="6">
    <source>
        <dbReference type="ARBA" id="ARBA00023244"/>
    </source>
</evidence>
<feature type="domain" description="Glutamyl-tRNA reductase N-terminal" evidence="17">
    <location>
        <begin position="6"/>
        <end position="157"/>
    </location>
</feature>
<organism evidence="18 19">
    <name type="scientific">Pseudidiomarina aquimaris</name>
    <dbReference type="NCBI Taxonomy" id="641841"/>
    <lineage>
        <taxon>Bacteria</taxon>
        <taxon>Pseudomonadati</taxon>
        <taxon>Pseudomonadota</taxon>
        <taxon>Gammaproteobacteria</taxon>
        <taxon>Alteromonadales</taxon>
        <taxon>Idiomarinaceae</taxon>
        <taxon>Pseudidiomarina</taxon>
    </lineage>
</organism>
<dbReference type="Pfam" id="PF05201">
    <property type="entry name" value="GlutR_N"/>
    <property type="match status" value="1"/>
</dbReference>
<evidence type="ECO:0000256" key="11">
    <source>
        <dbReference type="PIRSR" id="PIRSR000445-2"/>
    </source>
</evidence>
<dbReference type="InterPro" id="IPR006151">
    <property type="entry name" value="Shikm_DH/Glu-tRNA_Rdtase"/>
</dbReference>
<dbReference type="PANTHER" id="PTHR43013:SF1">
    <property type="entry name" value="GLUTAMYL-TRNA REDUCTASE"/>
    <property type="match status" value="1"/>
</dbReference>
<comment type="pathway">
    <text evidence="1 9 14">Porphyrin-containing compound metabolism; protoporphyrin-IX biosynthesis; 5-aminolevulinate from L-glutamyl-tRNA(Glu): step 1/2.</text>
</comment>
<evidence type="ECO:0000256" key="3">
    <source>
        <dbReference type="ARBA" id="ARBA00012970"/>
    </source>
</evidence>
<keyword evidence="6 9" id="KW-0627">Porphyrin biosynthesis</keyword>
<evidence type="ECO:0000259" key="16">
    <source>
        <dbReference type="Pfam" id="PF01488"/>
    </source>
</evidence>
<dbReference type="GO" id="GO:0008883">
    <property type="term" value="F:glutamyl-tRNA reductase activity"/>
    <property type="evidence" value="ECO:0007669"/>
    <property type="project" value="UniProtKB-UniRule"/>
</dbReference>
<feature type="binding site" evidence="9 12">
    <location>
        <begin position="190"/>
        <end position="195"/>
    </location>
    <ligand>
        <name>NADP(+)</name>
        <dbReference type="ChEBI" id="CHEBI:58349"/>
    </ligand>
</feature>
<comment type="similarity">
    <text evidence="2 9 14">Belongs to the glutamyl-tRNA reductase family.</text>
</comment>
<feature type="binding site" evidence="9 11">
    <location>
        <position position="121"/>
    </location>
    <ligand>
        <name>substrate</name>
    </ligand>
</feature>
<dbReference type="InterPro" id="IPR036291">
    <property type="entry name" value="NAD(P)-bd_dom_sf"/>
</dbReference>
<reference evidence="19" key="1">
    <citation type="journal article" date="2018" name="Front. Microbiol.">
        <title>Genome-Based Analysis Reveals the Taxonomy and Diversity of the Family Idiomarinaceae.</title>
        <authorList>
            <person name="Liu Y."/>
            <person name="Lai Q."/>
            <person name="Shao Z."/>
        </authorList>
    </citation>
    <scope>NUCLEOTIDE SEQUENCE [LARGE SCALE GENOMIC DNA]</scope>
    <source>
        <strain evidence="19">SW15</strain>
    </source>
</reference>
<feature type="active site" description="Nucleophile" evidence="9 10">
    <location>
        <position position="50"/>
    </location>
</feature>
<evidence type="ECO:0000313" key="18">
    <source>
        <dbReference type="EMBL" id="RUO46198.1"/>
    </source>
</evidence>
<dbReference type="PROSITE" id="PS00747">
    <property type="entry name" value="GLUTR"/>
    <property type="match status" value="1"/>
</dbReference>
<keyword evidence="4 9" id="KW-0521">NADP</keyword>
<dbReference type="HAMAP" id="MF_00087">
    <property type="entry name" value="Glu_tRNA_reductase"/>
    <property type="match status" value="1"/>
</dbReference>
<proteinExistence type="inferred from homology"/>
<dbReference type="UniPathway" id="UPA00251">
    <property type="reaction ID" value="UER00316"/>
</dbReference>
<dbReference type="InterPro" id="IPR036343">
    <property type="entry name" value="GluRdtase_N_sf"/>
</dbReference>
<dbReference type="FunFam" id="3.30.460.30:FF:000001">
    <property type="entry name" value="Glutamyl-tRNA reductase"/>
    <property type="match status" value="1"/>
</dbReference>
<dbReference type="SUPFAM" id="SSF69742">
    <property type="entry name" value="Glutamyl tRNA-reductase catalytic, N-terminal domain"/>
    <property type="match status" value="1"/>
</dbReference>
<dbReference type="AlphaFoldDB" id="A0A432XBR3"/>
<sequence length="420" mass="46157">MTIFALGVNHKTASVDLREQIAFSPEQLHSALPALREQTGVREAVIVSTCNRTEIYCHADGVSGPSSDLLLGWLAGYHGIPATTLQSHSYCHTDAAAIDHLMRVASGLDSLILGEPQILGQVKQAYQFAKNQASVGGILERLFQQTFHIAKRVRSETAVGENAVSVAFAAVNLARHIFADLEQASVLLVGAGDTAELVAQHLTEIGVQKLMVANRTLMRAETVASKFEGQAHTLGELPELLPQADIVISSTASTLPIIGKGLIESALKQRKRKPMLLIDLAVPRDIEAQVDELSDAYLYSVDDLQGIIQENMRNREEAAAQAQAMILEQTEQFMTWLRGLDHVDVLRDYRQHTEQLAQEQLQRARNQLAAGKPADEVMAELTQRLTKQFLHAPTRTLREAGAKGDYQTLAVFQQLYNDND</sequence>
<dbReference type="Proteomes" id="UP000286678">
    <property type="component" value="Unassembled WGS sequence"/>
</dbReference>
<keyword evidence="19" id="KW-1185">Reference proteome</keyword>